<dbReference type="InterPro" id="IPR008972">
    <property type="entry name" value="Cupredoxin"/>
</dbReference>
<dbReference type="PANTHER" id="PTHR34883">
    <property type="entry name" value="SERINE-RICH PROTEIN, PUTATIVE-RELATED-RELATED"/>
    <property type="match status" value="1"/>
</dbReference>
<evidence type="ECO:0000256" key="1">
    <source>
        <dbReference type="SAM" id="MobiDB-lite"/>
    </source>
</evidence>
<protein>
    <recommendedName>
        <fullName evidence="5">Cupredoxin</fullName>
    </recommendedName>
</protein>
<evidence type="ECO:0000313" key="3">
    <source>
        <dbReference type="EMBL" id="RXW18872.1"/>
    </source>
</evidence>
<dbReference type="AlphaFoldDB" id="A0A4Q2DIA7"/>
<dbReference type="Proteomes" id="UP000290288">
    <property type="component" value="Unassembled WGS sequence"/>
</dbReference>
<dbReference type="EMBL" id="SDEE01000235">
    <property type="protein sequence ID" value="RXW18872.1"/>
    <property type="molecule type" value="Genomic_DNA"/>
</dbReference>
<proteinExistence type="predicted"/>
<dbReference type="OrthoDB" id="1921208at2759"/>
<evidence type="ECO:0008006" key="5">
    <source>
        <dbReference type="Google" id="ProtNLM"/>
    </source>
</evidence>
<comment type="caution">
    <text evidence="3">The sequence shown here is derived from an EMBL/GenBank/DDBJ whole genome shotgun (WGS) entry which is preliminary data.</text>
</comment>
<gene>
    <name evidence="3" type="ORF">EST38_g6973</name>
</gene>
<keyword evidence="4" id="KW-1185">Reference proteome</keyword>
<dbReference type="STRING" id="2316362.A0A4Q2DIA7"/>
<dbReference type="InterPro" id="IPR052953">
    <property type="entry name" value="Ser-rich/MCO-related"/>
</dbReference>
<dbReference type="Gene3D" id="2.60.40.420">
    <property type="entry name" value="Cupredoxins - blue copper proteins"/>
    <property type="match status" value="2"/>
</dbReference>
<keyword evidence="2" id="KW-0732">Signal</keyword>
<dbReference type="CDD" id="cd00920">
    <property type="entry name" value="Cupredoxin"/>
    <property type="match status" value="2"/>
</dbReference>
<sequence length="325" mass="33352">MYSSSFRSFALLALGLLPAVRSATLEVVVGGPGTLRYNPESVTAVPGDVVRFIFQQKNHTATQSTFEAPCVQAPGGFDSGYIPVAEGVTEGFPAAEFTVTTTDPVWVYCKQGTHCQAGMVFAINPGERLAAFKAAAAGGAAPTTASPTSTATTGAPSSTATGTDIKVVVGGPGSLTFNPSNVQAQVGDTITFEFRQKNHSVIASSFEAPCVPLAQSSPGEAGFNSGYFPVPDGQTTFQTWTVRVNDTKPIWAYCPQGNHCGQGMVFSANAVEGGSRSFQAFQDLAKQINGTSNTGGGYGNSGALHTTISGASAAFAAVLAIVALL</sequence>
<feature type="chain" id="PRO_5020402948" description="Cupredoxin" evidence="2">
    <location>
        <begin position="23"/>
        <end position="325"/>
    </location>
</feature>
<feature type="region of interest" description="Disordered" evidence="1">
    <location>
        <begin position="141"/>
        <end position="162"/>
    </location>
</feature>
<evidence type="ECO:0000313" key="4">
    <source>
        <dbReference type="Proteomes" id="UP000290288"/>
    </source>
</evidence>
<reference evidence="3 4" key="1">
    <citation type="submission" date="2019-01" db="EMBL/GenBank/DDBJ databases">
        <title>Draft genome sequence of Psathyrella aberdarensis IHI B618.</title>
        <authorList>
            <person name="Buettner E."/>
            <person name="Kellner H."/>
        </authorList>
    </citation>
    <scope>NUCLEOTIDE SEQUENCE [LARGE SCALE GENOMIC DNA]</scope>
    <source>
        <strain evidence="3 4">IHI B618</strain>
    </source>
</reference>
<organism evidence="3 4">
    <name type="scientific">Candolleomyces aberdarensis</name>
    <dbReference type="NCBI Taxonomy" id="2316362"/>
    <lineage>
        <taxon>Eukaryota</taxon>
        <taxon>Fungi</taxon>
        <taxon>Dikarya</taxon>
        <taxon>Basidiomycota</taxon>
        <taxon>Agaricomycotina</taxon>
        <taxon>Agaricomycetes</taxon>
        <taxon>Agaricomycetidae</taxon>
        <taxon>Agaricales</taxon>
        <taxon>Agaricineae</taxon>
        <taxon>Psathyrellaceae</taxon>
        <taxon>Candolleomyces</taxon>
    </lineage>
</organism>
<feature type="signal peptide" evidence="2">
    <location>
        <begin position="1"/>
        <end position="22"/>
    </location>
</feature>
<evidence type="ECO:0000256" key="2">
    <source>
        <dbReference type="SAM" id="SignalP"/>
    </source>
</evidence>
<dbReference type="SUPFAM" id="SSF49503">
    <property type="entry name" value="Cupredoxins"/>
    <property type="match status" value="2"/>
</dbReference>
<accession>A0A4Q2DIA7</accession>
<name>A0A4Q2DIA7_9AGAR</name>
<dbReference type="PANTHER" id="PTHR34883:SF15">
    <property type="entry name" value="EXTRACELLULAR SERINE-RICH PROTEIN"/>
    <property type="match status" value="1"/>
</dbReference>